<name>A0A4Y9ZE48_9AGAM</name>
<dbReference type="PANTHER" id="PTHR37799:SF1">
    <property type="entry name" value="SMALL RIBOSOMAL SUBUNIT PROTEIN MS23"/>
    <property type="match status" value="1"/>
</dbReference>
<dbReference type="GO" id="GO:0003735">
    <property type="term" value="F:structural constituent of ribosome"/>
    <property type="evidence" value="ECO:0007669"/>
    <property type="project" value="InterPro"/>
</dbReference>
<dbReference type="AlphaFoldDB" id="A0A4Y9ZE48"/>
<proteinExistence type="inferred from homology"/>
<evidence type="ECO:0000256" key="5">
    <source>
        <dbReference type="ARBA" id="ARBA00023274"/>
    </source>
</evidence>
<dbReference type="GO" id="GO:0005763">
    <property type="term" value="C:mitochondrial small ribosomal subunit"/>
    <property type="evidence" value="ECO:0007669"/>
    <property type="project" value="InterPro"/>
</dbReference>
<evidence type="ECO:0000256" key="3">
    <source>
        <dbReference type="ARBA" id="ARBA00022980"/>
    </source>
</evidence>
<evidence type="ECO:0000256" key="4">
    <source>
        <dbReference type="ARBA" id="ARBA00023128"/>
    </source>
</evidence>
<keyword evidence="9" id="KW-1185">Reference proteome</keyword>
<reference evidence="8 9" key="1">
    <citation type="submission" date="2019-02" db="EMBL/GenBank/DDBJ databases">
        <title>Genome sequencing of the rare red list fungi Dentipellis fragilis.</title>
        <authorList>
            <person name="Buettner E."/>
            <person name="Kellner H."/>
        </authorList>
    </citation>
    <scope>NUCLEOTIDE SEQUENCE [LARGE SCALE GENOMIC DNA]</scope>
    <source>
        <strain evidence="8 9">DSM 105465</strain>
    </source>
</reference>
<keyword evidence="4" id="KW-0496">Mitochondrion</keyword>
<keyword evidence="5" id="KW-0687">Ribonucleoprotein</keyword>
<comment type="subcellular location">
    <subcellularLocation>
        <location evidence="1">Mitochondrion</location>
    </subcellularLocation>
</comment>
<accession>A0A4Y9ZE48</accession>
<dbReference type="EMBL" id="SEOQ01000015">
    <property type="protein sequence ID" value="TFY72430.1"/>
    <property type="molecule type" value="Genomic_DNA"/>
</dbReference>
<comment type="similarity">
    <text evidence="2">Belongs to the mitochondrion-specific ribosomal protein mS23 family.</text>
</comment>
<dbReference type="InterPro" id="IPR016939">
    <property type="entry name" value="Ribosomal_mS23_fun"/>
</dbReference>
<dbReference type="STRING" id="205917.A0A4Y9ZE48"/>
<evidence type="ECO:0000256" key="7">
    <source>
        <dbReference type="ARBA" id="ARBA00035421"/>
    </source>
</evidence>
<keyword evidence="3" id="KW-0689">Ribosomal protein</keyword>
<dbReference type="Pfam" id="PF13741">
    <property type="entry name" value="MRP-S25"/>
    <property type="match status" value="1"/>
</dbReference>
<gene>
    <name evidence="8" type="ORF">EVG20_g587</name>
</gene>
<evidence type="ECO:0000313" key="9">
    <source>
        <dbReference type="Proteomes" id="UP000298327"/>
    </source>
</evidence>
<evidence type="ECO:0000256" key="6">
    <source>
        <dbReference type="ARBA" id="ARBA00035137"/>
    </source>
</evidence>
<protein>
    <recommendedName>
        <fullName evidence="6">Small ribosomal subunit protein mS23</fullName>
    </recommendedName>
    <alternativeName>
        <fullName evidence="7">37S ribosomal protein S25, mitochondrial</fullName>
    </alternativeName>
</protein>
<dbReference type="PANTHER" id="PTHR37799">
    <property type="entry name" value="37S RIBOSOMAL PROTEIN S25, MITOCHONDRIAL"/>
    <property type="match status" value="1"/>
</dbReference>
<evidence type="ECO:0000256" key="1">
    <source>
        <dbReference type="ARBA" id="ARBA00004173"/>
    </source>
</evidence>
<evidence type="ECO:0000256" key="2">
    <source>
        <dbReference type="ARBA" id="ARBA00009864"/>
    </source>
</evidence>
<dbReference type="Proteomes" id="UP000298327">
    <property type="component" value="Unassembled WGS sequence"/>
</dbReference>
<evidence type="ECO:0000313" key="8">
    <source>
        <dbReference type="EMBL" id="TFY72430.1"/>
    </source>
</evidence>
<organism evidence="8 9">
    <name type="scientific">Dentipellis fragilis</name>
    <dbReference type="NCBI Taxonomy" id="205917"/>
    <lineage>
        <taxon>Eukaryota</taxon>
        <taxon>Fungi</taxon>
        <taxon>Dikarya</taxon>
        <taxon>Basidiomycota</taxon>
        <taxon>Agaricomycotina</taxon>
        <taxon>Agaricomycetes</taxon>
        <taxon>Russulales</taxon>
        <taxon>Hericiaceae</taxon>
        <taxon>Dentipellis</taxon>
    </lineage>
</organism>
<dbReference type="OrthoDB" id="5542239at2759"/>
<comment type="caution">
    <text evidence="8">The sequence shown here is derived from an EMBL/GenBank/DDBJ whole genome shotgun (WGS) entry which is preliminary data.</text>
</comment>
<sequence length="287" mass="32834">MGRRIASQVHKQASRLMRANYIKERPAWYQAVLEHPPLPLPPRAPPPRTSYDTPVKKSAFALRRTPGPRPAPVSYVEDDIRRQFFRDHPFEAFRPISLMEGGDVEGEHPIRGKEWTRLKQRGRSPSPEDAVRFAVNLHEYHDVPLTEAYKSAVAQFRALRSEHHIATVFAAQEAESYGAVFAPSATEKGYEYETKVLTSDKKQKAEMDEREMTSRKRWRMENVRGRHESEWTKGQEYVRLWKQGVRPDYSPALTEPIAAPGAPTATNTEAAWLEEVAVEVQAHRTPA</sequence>